<dbReference type="Gene3D" id="3.40.50.1820">
    <property type="entry name" value="alpha/beta hydrolase"/>
    <property type="match status" value="1"/>
</dbReference>
<keyword evidence="2" id="KW-0443">Lipid metabolism</keyword>
<gene>
    <name evidence="6" type="ORF">B9J08_004606</name>
    <name evidence="5" type="ORF">B9J08_04565</name>
</gene>
<dbReference type="VEuPathDB" id="FungiDB:B9J08_004606"/>
<evidence type="ECO:0000259" key="4">
    <source>
        <dbReference type="Pfam" id="PF05057"/>
    </source>
</evidence>
<keyword evidence="7" id="KW-1185">Reference proteome</keyword>
<dbReference type="VEuPathDB" id="FungiDB:CJJ09_004620"/>
<comment type="similarity">
    <text evidence="1">Belongs to the putative lipase ROG1 family.</text>
</comment>
<proteinExistence type="inferred from homology"/>
<dbReference type="Proteomes" id="UP000230249">
    <property type="component" value="Unassembled WGS sequence"/>
</dbReference>
<evidence type="ECO:0000256" key="1">
    <source>
        <dbReference type="ARBA" id="ARBA00007920"/>
    </source>
</evidence>
<organism evidence="6">
    <name type="scientific">Candidozyma auris</name>
    <name type="common">Yeast</name>
    <name type="synonym">Candida auris</name>
    <dbReference type="NCBI Taxonomy" id="498019"/>
    <lineage>
        <taxon>Eukaryota</taxon>
        <taxon>Fungi</taxon>
        <taxon>Dikarya</taxon>
        <taxon>Ascomycota</taxon>
        <taxon>Saccharomycotina</taxon>
        <taxon>Pichiomycetes</taxon>
        <taxon>Metschnikowiaceae</taxon>
        <taxon>Candidozyma</taxon>
    </lineage>
</organism>
<dbReference type="OMA" id="FCTPHVG"/>
<dbReference type="AlphaFoldDB" id="A0A2H0ZGV5"/>
<reference evidence="6" key="2">
    <citation type="submission" date="2017-11" db="EMBL/GenBank/DDBJ databases">
        <title>Candida auris genome assembly and annotation.</title>
        <authorList>
            <person name="Munoz J.F."/>
            <person name="Gade L.G."/>
            <person name="Chow N.A."/>
            <person name="Litvintseva A.P."/>
            <person name="Loparev V.N."/>
            <person name="Cuomo C.A."/>
        </authorList>
    </citation>
    <scope>NUCLEOTIDE SEQUENCE</scope>
    <source>
        <strain evidence="6">B8441</strain>
    </source>
</reference>
<dbReference type="EMBL" id="PEKT03000005">
    <property type="protein sequence ID" value="KAK8439017.1"/>
    <property type="molecule type" value="Genomic_DNA"/>
</dbReference>
<evidence type="ECO:0000256" key="2">
    <source>
        <dbReference type="ARBA" id="ARBA00022963"/>
    </source>
</evidence>
<dbReference type="PANTHER" id="PTHR12482">
    <property type="entry name" value="LIPASE ROG1-RELATED-RELATED"/>
    <property type="match status" value="1"/>
</dbReference>
<evidence type="ECO:0000256" key="3">
    <source>
        <dbReference type="SAM" id="Phobius"/>
    </source>
</evidence>
<dbReference type="GO" id="GO:0047372">
    <property type="term" value="F:monoacylglycerol lipase activity"/>
    <property type="evidence" value="ECO:0007669"/>
    <property type="project" value="TreeGrafter"/>
</dbReference>
<name>A0A2H0ZGV5_CANAR</name>
<accession>A0A2H0ZGV5</accession>
<protein>
    <recommendedName>
        <fullName evidence="4">DUF676 domain-containing protein</fullName>
    </recommendedName>
</protein>
<feature type="domain" description="DUF676" evidence="4">
    <location>
        <begin position="3"/>
        <end position="207"/>
    </location>
</feature>
<dbReference type="VEuPathDB" id="FungiDB:CJI96_0004545"/>
<evidence type="ECO:0000313" key="7">
    <source>
        <dbReference type="Proteomes" id="UP000230249"/>
    </source>
</evidence>
<dbReference type="Pfam" id="PF05057">
    <property type="entry name" value="DUF676"/>
    <property type="match status" value="1"/>
</dbReference>
<evidence type="ECO:0000313" key="6">
    <source>
        <dbReference type="EMBL" id="PIS49582.1"/>
    </source>
</evidence>
<keyword evidence="3" id="KW-1133">Transmembrane helix</keyword>
<dbReference type="VEuPathDB" id="FungiDB:CJI97_004846"/>
<comment type="caution">
    <text evidence="6">The sequence shown here is derived from an EMBL/GenBank/DDBJ whole genome shotgun (WGS) entry which is preliminary data.</text>
</comment>
<dbReference type="EMBL" id="PEKT02000009">
    <property type="protein sequence ID" value="PIS49582.1"/>
    <property type="molecule type" value="Genomic_DNA"/>
</dbReference>
<dbReference type="PANTHER" id="PTHR12482:SF65">
    <property type="entry name" value="ESTERASE, PUTATIVE (AFU_ORTHOLOGUE AFUA_3G12320)-RELATED"/>
    <property type="match status" value="1"/>
</dbReference>
<dbReference type="InterPro" id="IPR044294">
    <property type="entry name" value="Lipase-like"/>
</dbReference>
<dbReference type="InterPro" id="IPR029058">
    <property type="entry name" value="AB_hydrolase_fold"/>
</dbReference>
<dbReference type="InterPro" id="IPR007751">
    <property type="entry name" value="DUF676_lipase-like"/>
</dbReference>
<dbReference type="GO" id="GO:0004622">
    <property type="term" value="F:phosphatidylcholine lysophospholipase activity"/>
    <property type="evidence" value="ECO:0007669"/>
    <property type="project" value="TreeGrafter"/>
</dbReference>
<keyword evidence="2" id="KW-0442">Lipid degradation</keyword>
<reference evidence="5 7" key="3">
    <citation type="journal article" date="2018" name="Nat. Commun.">
        <title>Genomic insights into multidrug-resistance, mating and virulence in Candida auris and related emerging species.</title>
        <authorList>
            <person name="Munoz J.F."/>
            <person name="Gade L."/>
            <person name="Chow N.A."/>
            <person name="Loparev V.N."/>
            <person name="Juieng P."/>
            <person name="Berkow E.L."/>
            <person name="Farrer R.A."/>
            <person name="Litvintseva A.P."/>
            <person name="Cuomo C.A."/>
        </authorList>
    </citation>
    <scope>GENOME REANNOTATION</scope>
    <source>
        <strain evidence="5 7">B8441</strain>
    </source>
</reference>
<keyword evidence="3" id="KW-0472">Membrane</keyword>
<reference evidence="5" key="4">
    <citation type="submission" date="2024-03" db="EMBL/GenBank/DDBJ databases">
        <title>Improved genome assembly of Candida auris strain B8441 and annotation of B11205.</title>
        <authorList>
            <person name="Cauldron N.C."/>
            <person name="Shea T."/>
            <person name="Cuomo C.A."/>
        </authorList>
    </citation>
    <scope>NUCLEOTIDE SEQUENCE</scope>
    <source>
        <strain evidence="5">B8441</strain>
    </source>
</reference>
<evidence type="ECO:0000313" key="5">
    <source>
        <dbReference type="EMBL" id="KAK8439017.1"/>
    </source>
</evidence>
<dbReference type="GO" id="GO:0005811">
    <property type="term" value="C:lipid droplet"/>
    <property type="evidence" value="ECO:0007669"/>
    <property type="project" value="TreeGrafter"/>
</dbReference>
<feature type="transmembrane region" description="Helical" evidence="3">
    <location>
        <begin position="271"/>
        <end position="296"/>
    </location>
</feature>
<sequence length="496" mass="57157">MPYHLVVLVHGIWGNSSHMSYLADQIQRYSSAANGEDKIVVYKTGSHSGYKTYDGIDVNGKRVADEIFAETDRLNETGKVTKLSVIGYSLGGLMSRYALGILYHHRYFDEVQPVHFVTFCTPHVGTNSVSSSLSSKIFNLVAPYVLVYTGQQMFLKDKTATVGNDDRLPLLVWMADSKSPFYKALARFAHRSLYGNAINDKRTSWYTTFISNVDPFNSMVNESRSAYNFQYIKGYEPNVIDFSKSISFSKIVRQSKKHWFSPKRWVYKAFVWIKVLASLVVIMPVYSVYLLSNAIWQRVQLNRRIRNFYKESPNSLAVLYDLVQDNVDESDLEKGPKLTRKEFRDLEKPDSDHEETYLEAIEERMHDKAEVFVDSIFKAVDSASYYDYHYSVAKKKAPLSRPCSDDNYSSEEGKLLPKPSLVNLKGKEVKNDFKLNFNWKQEKIVEGLNTLQWNKYPVIIRNTKATHAAVIHRHNDPNFAEGKVVVRHFIEQVFRV</sequence>
<dbReference type="GO" id="GO:0016042">
    <property type="term" value="P:lipid catabolic process"/>
    <property type="evidence" value="ECO:0007669"/>
    <property type="project" value="UniProtKB-KW"/>
</dbReference>
<dbReference type="SUPFAM" id="SSF53474">
    <property type="entry name" value="alpha/beta-Hydrolases"/>
    <property type="match status" value="1"/>
</dbReference>
<keyword evidence="3" id="KW-0812">Transmembrane</keyword>
<dbReference type="VEuPathDB" id="FungiDB:CJJ07_002791"/>
<dbReference type="VEuPathDB" id="FungiDB:QG37_07663"/>
<reference evidence="6 7" key="1">
    <citation type="journal article" date="2017" name="Clin. Infect. Dis.">
        <title>Simultaneous emergence of multidrug-resistant Candida auris on 3 continents confirmed by whole-genome sequencing and epidemiological analyses.</title>
        <authorList>
            <person name="Lockhart S.R."/>
            <person name="Etienne K.A."/>
            <person name="Vallabhaneni S."/>
            <person name="Farooqi J."/>
            <person name="Chowdhary A."/>
            <person name="Govender N.P."/>
            <person name="Colombo A.L."/>
            <person name="Calvo B."/>
            <person name="Cuomo C.A."/>
            <person name="Desjardins C.A."/>
            <person name="Berkow E.L."/>
            <person name="Castanheira M."/>
            <person name="Magobo R.E."/>
            <person name="Jabeen K."/>
            <person name="Asghar R.J."/>
            <person name="Meis J.F."/>
            <person name="Jackson B."/>
            <person name="Chiller T."/>
            <person name="Litvintseva A.P."/>
        </authorList>
    </citation>
    <scope>NUCLEOTIDE SEQUENCE [LARGE SCALE GENOMIC DNA]</scope>
    <source>
        <strain evidence="6 7">B8441</strain>
    </source>
</reference>